<organism evidence="1 2">
    <name type="scientific">Priestia koreensis</name>
    <dbReference type="NCBI Taxonomy" id="284581"/>
    <lineage>
        <taxon>Bacteria</taxon>
        <taxon>Bacillati</taxon>
        <taxon>Bacillota</taxon>
        <taxon>Bacilli</taxon>
        <taxon>Bacillales</taxon>
        <taxon>Bacillaceae</taxon>
        <taxon>Priestia</taxon>
    </lineage>
</organism>
<dbReference type="OrthoDB" id="2880698at2"/>
<accession>A0A0M0KW40</accession>
<dbReference type="EMBL" id="LILC01000023">
    <property type="protein sequence ID" value="KOO43026.1"/>
    <property type="molecule type" value="Genomic_DNA"/>
</dbReference>
<evidence type="ECO:0000313" key="2">
    <source>
        <dbReference type="Proteomes" id="UP000037558"/>
    </source>
</evidence>
<dbReference type="AlphaFoldDB" id="A0A0M0KW40"/>
<sequence length="83" mass="9646">MGAYVLLLKEYENDEIVIYSFGPNENMMGKIQLNKVSKKFSDLEPIAHPNIPAKFYYDRASRRLAVCLLREGRDFPERTAFES</sequence>
<evidence type="ECO:0000313" key="1">
    <source>
        <dbReference type="EMBL" id="KOO43026.1"/>
    </source>
</evidence>
<protein>
    <submittedName>
        <fullName evidence="1">Uncharacterized protein</fullName>
    </submittedName>
</protein>
<dbReference type="PATRIC" id="fig|284581.3.peg.3119"/>
<proteinExistence type="predicted"/>
<gene>
    <name evidence="1" type="ORF">AMD01_18025</name>
</gene>
<dbReference type="RefSeq" id="WP_053402834.1">
    <property type="nucleotide sequence ID" value="NZ_CP061868.1"/>
</dbReference>
<keyword evidence="2" id="KW-1185">Reference proteome</keyword>
<reference evidence="2" key="1">
    <citation type="submission" date="2015-08" db="EMBL/GenBank/DDBJ databases">
        <title>Fjat-14210 dsm16467.</title>
        <authorList>
            <person name="Liu B."/>
            <person name="Wang J."/>
            <person name="Zhu Y."/>
            <person name="Liu G."/>
            <person name="Chen Q."/>
            <person name="Chen Z."/>
            <person name="Lan J."/>
            <person name="Che J."/>
            <person name="Ge C."/>
            <person name="Shi H."/>
            <person name="Pan Z."/>
            <person name="Liu X."/>
        </authorList>
    </citation>
    <scope>NUCLEOTIDE SEQUENCE [LARGE SCALE GENOMIC DNA]</scope>
    <source>
        <strain evidence="2">DSM 16467</strain>
    </source>
</reference>
<comment type="caution">
    <text evidence="1">The sequence shown here is derived from an EMBL/GenBank/DDBJ whole genome shotgun (WGS) entry which is preliminary data.</text>
</comment>
<name>A0A0M0KW40_9BACI</name>
<dbReference type="Proteomes" id="UP000037558">
    <property type="component" value="Unassembled WGS sequence"/>
</dbReference>